<dbReference type="InterPro" id="IPR029063">
    <property type="entry name" value="SAM-dependent_MTases_sf"/>
</dbReference>
<dbReference type="InterPro" id="IPR002877">
    <property type="entry name" value="RNA_MeTrfase_FtsJ_dom"/>
</dbReference>
<gene>
    <name evidence="2" type="ORF">CDD81_1940</name>
</gene>
<feature type="domain" description="Ribosomal RNA methyltransferase FtsJ" evidence="1">
    <location>
        <begin position="80"/>
        <end position="266"/>
    </location>
</feature>
<dbReference type="AlphaFoldDB" id="A0A2C5XYN3"/>
<accession>A0A2C5XYN3</accession>
<dbReference type="Proteomes" id="UP000226192">
    <property type="component" value="Unassembled WGS sequence"/>
</dbReference>
<comment type="caution">
    <text evidence="2">The sequence shown here is derived from an EMBL/GenBank/DDBJ whole genome shotgun (WGS) entry which is preliminary data.</text>
</comment>
<evidence type="ECO:0000259" key="1">
    <source>
        <dbReference type="Pfam" id="PF01728"/>
    </source>
</evidence>
<dbReference type="EMBL" id="NJET01000157">
    <property type="protein sequence ID" value="PHH60240.1"/>
    <property type="molecule type" value="Genomic_DNA"/>
</dbReference>
<organism evidence="2 3">
    <name type="scientific">Ophiocordyceps australis</name>
    <dbReference type="NCBI Taxonomy" id="1399860"/>
    <lineage>
        <taxon>Eukaryota</taxon>
        <taxon>Fungi</taxon>
        <taxon>Dikarya</taxon>
        <taxon>Ascomycota</taxon>
        <taxon>Pezizomycotina</taxon>
        <taxon>Sordariomycetes</taxon>
        <taxon>Hypocreomycetidae</taxon>
        <taxon>Hypocreales</taxon>
        <taxon>Ophiocordycipitaceae</taxon>
        <taxon>Ophiocordyceps</taxon>
    </lineage>
</organism>
<evidence type="ECO:0000313" key="2">
    <source>
        <dbReference type="EMBL" id="PHH60240.1"/>
    </source>
</evidence>
<sequence>MDDATSNDDNGRLQKQVRDFIVAQSPVYLHLESLRKEGWASAAGDQFFKRQRELTATPNNDYFFKMTKFVGVQMQNQTMAFNVLKKSTEPCALDMGMAPGGFSETMLTLFKKTKVTAITLPESQGGYPTSLQDDNLKLMFYDINDLVGDVGLDHISEMRSSESTVMDKLLGAQVYDVVICGSQATQARKMALEFPARYSERLQLAQLVIAMSHLKDNGTVIAVMHKPENHKTAELLRIFSSIADICLFKPNKVHSKRSSFYMVAKNVKPSSPAAIQALKEWREEWRVATMVSNDPLYCRKEKSVEEVEKMLKEFGDELVRLGNPIWAIQAKALEKAPFMN</sequence>
<dbReference type="GO" id="GO:0008168">
    <property type="term" value="F:methyltransferase activity"/>
    <property type="evidence" value="ECO:0007669"/>
    <property type="project" value="InterPro"/>
</dbReference>
<reference evidence="2 3" key="1">
    <citation type="submission" date="2017-06" db="EMBL/GenBank/DDBJ databases">
        <title>Ant-infecting Ophiocordyceps genomes reveal a high diversity of potential behavioral manipulation genes and a possible major role for enterotoxins.</title>
        <authorList>
            <person name="De Bekker C."/>
            <person name="Evans H.C."/>
            <person name="Brachmann A."/>
            <person name="Hughes D.P."/>
        </authorList>
    </citation>
    <scope>NUCLEOTIDE SEQUENCE [LARGE SCALE GENOMIC DNA]</scope>
    <source>
        <strain evidence="2 3">Map64</strain>
    </source>
</reference>
<evidence type="ECO:0000313" key="3">
    <source>
        <dbReference type="Proteomes" id="UP000226192"/>
    </source>
</evidence>
<dbReference type="OrthoDB" id="417125at2759"/>
<dbReference type="Gene3D" id="3.40.50.150">
    <property type="entry name" value="Vaccinia Virus protein VP39"/>
    <property type="match status" value="1"/>
</dbReference>
<keyword evidence="3" id="KW-1185">Reference proteome</keyword>
<dbReference type="STRING" id="1399860.A0A2C5XYN3"/>
<dbReference type="SUPFAM" id="SSF53335">
    <property type="entry name" value="S-adenosyl-L-methionine-dependent methyltransferases"/>
    <property type="match status" value="1"/>
</dbReference>
<proteinExistence type="predicted"/>
<dbReference type="GO" id="GO:0032259">
    <property type="term" value="P:methylation"/>
    <property type="evidence" value="ECO:0007669"/>
    <property type="project" value="InterPro"/>
</dbReference>
<dbReference type="Pfam" id="PF01728">
    <property type="entry name" value="FtsJ"/>
    <property type="match status" value="1"/>
</dbReference>
<protein>
    <recommendedName>
        <fullName evidence="1">Ribosomal RNA methyltransferase FtsJ domain-containing protein</fullName>
    </recommendedName>
</protein>
<name>A0A2C5XYN3_9HYPO</name>